<accession>A0A0R2FEQ7</accession>
<dbReference type="PATRIC" id="fig|1423804.4.peg.738"/>
<comment type="caution">
    <text evidence="2">The sequence shown here is derived from an EMBL/GenBank/DDBJ whole genome shotgun (WGS) entry which is preliminary data.</text>
</comment>
<evidence type="ECO:0008006" key="4">
    <source>
        <dbReference type="Google" id="ProtNLM"/>
    </source>
</evidence>
<feature type="transmembrane region" description="Helical" evidence="1">
    <location>
        <begin position="104"/>
        <end position="124"/>
    </location>
</feature>
<sequence length="468" mass="52387">MNEVKWQLNRLRPSPVWVAVVLSAGIIGCQILFAPGYVDNGDFAGVLRSNGLYQLSHATRFSWHFGVMQYYNPAFLVHGTTQSLLIQIAMLLSRLTGHSHFFDIRYLGFVYGLIYLGGIGLLTWAITTPKRTVKNYFLAGLVVVVLADAGIVRYFNSLYPQAATLILIVYVVALALLLIRYKTAKLWLVFSYFMAVILLLMVNEDGNFWCVGVIFITLSLWCGPMLEKRRPYLIAGIGLILIFSVITATNLPKDAQMMNKYQAFTQGALVENQHPERYPAAKQINPQFTLMRGNAYYPTAYAALKPNGAYTQRHLLQRYNLSWVVTSYVNSGTQFSRLLNVMAKNTLVIPLTTQGSVISFVGYSQLMATFYPKTYGFNVLLALVILSGYAVGLVTGLRRHQWAGFSRFMMMFGLLTTIILIPIVTIVNYGLANLAVHLVPVVACLNLSLILVVADCCHRRILRGTEDE</sequence>
<evidence type="ECO:0000256" key="1">
    <source>
        <dbReference type="SAM" id="Phobius"/>
    </source>
</evidence>
<dbReference type="Proteomes" id="UP000051442">
    <property type="component" value="Unassembled WGS sequence"/>
</dbReference>
<feature type="transmembrane region" description="Helical" evidence="1">
    <location>
        <begin position="162"/>
        <end position="179"/>
    </location>
</feature>
<feature type="transmembrane region" description="Helical" evidence="1">
    <location>
        <begin position="232"/>
        <end position="251"/>
    </location>
</feature>
<feature type="transmembrane region" description="Helical" evidence="1">
    <location>
        <begin position="408"/>
        <end position="429"/>
    </location>
</feature>
<reference evidence="2 3" key="1">
    <citation type="journal article" date="2015" name="Genome Announc.">
        <title>Expanding the biotechnology potential of lactobacilli through comparative genomics of 213 strains and associated genera.</title>
        <authorList>
            <person name="Sun Z."/>
            <person name="Harris H.M."/>
            <person name="McCann A."/>
            <person name="Guo C."/>
            <person name="Argimon S."/>
            <person name="Zhang W."/>
            <person name="Yang X."/>
            <person name="Jeffery I.B."/>
            <person name="Cooney J.C."/>
            <person name="Kagawa T.F."/>
            <person name="Liu W."/>
            <person name="Song Y."/>
            <person name="Salvetti E."/>
            <person name="Wrobel A."/>
            <person name="Rasinkangas P."/>
            <person name="Parkhill J."/>
            <person name="Rea M.C."/>
            <person name="O'Sullivan O."/>
            <person name="Ritari J."/>
            <person name="Douillard F.P."/>
            <person name="Paul Ross R."/>
            <person name="Yang R."/>
            <person name="Briner A.E."/>
            <person name="Felis G.E."/>
            <person name="de Vos W.M."/>
            <person name="Barrangou R."/>
            <person name="Klaenhammer T.R."/>
            <person name="Caufield P.W."/>
            <person name="Cui Y."/>
            <person name="Zhang H."/>
            <person name="O'Toole P.W."/>
        </authorList>
    </citation>
    <scope>NUCLEOTIDE SEQUENCE [LARGE SCALE GENOMIC DNA]</scope>
    <source>
        <strain evidence="2 3">DSM 23365</strain>
    </source>
</reference>
<organism evidence="2 3">
    <name type="scientific">Secundilactobacillus similis DSM 23365 = JCM 2765</name>
    <dbReference type="NCBI Taxonomy" id="1423804"/>
    <lineage>
        <taxon>Bacteria</taxon>
        <taxon>Bacillati</taxon>
        <taxon>Bacillota</taxon>
        <taxon>Bacilli</taxon>
        <taxon>Lactobacillales</taxon>
        <taxon>Lactobacillaceae</taxon>
        <taxon>Secundilactobacillus</taxon>
    </lineage>
</organism>
<dbReference type="PROSITE" id="PS51257">
    <property type="entry name" value="PROKAR_LIPOPROTEIN"/>
    <property type="match status" value="1"/>
</dbReference>
<dbReference type="STRING" id="1423804.FD14_GL000688"/>
<feature type="transmembrane region" description="Helical" evidence="1">
    <location>
        <begin position="16"/>
        <end position="38"/>
    </location>
</feature>
<dbReference type="EMBL" id="AYZM01000001">
    <property type="protein sequence ID" value="KRN27049.1"/>
    <property type="molecule type" value="Genomic_DNA"/>
</dbReference>
<feature type="transmembrane region" description="Helical" evidence="1">
    <location>
        <begin position="185"/>
        <end position="201"/>
    </location>
</feature>
<keyword evidence="3" id="KW-1185">Reference proteome</keyword>
<gene>
    <name evidence="2" type="ORF">FD14_GL000688</name>
</gene>
<name>A0A0R2FEQ7_9LACO</name>
<proteinExistence type="predicted"/>
<feature type="transmembrane region" description="Helical" evidence="1">
    <location>
        <begin position="435"/>
        <end position="454"/>
    </location>
</feature>
<feature type="transmembrane region" description="Helical" evidence="1">
    <location>
        <begin position="375"/>
        <end position="396"/>
    </location>
</feature>
<dbReference type="AlphaFoldDB" id="A0A0R2FEQ7"/>
<keyword evidence="1" id="KW-1133">Transmembrane helix</keyword>
<feature type="transmembrane region" description="Helical" evidence="1">
    <location>
        <begin position="208"/>
        <end position="226"/>
    </location>
</feature>
<keyword evidence="1" id="KW-0472">Membrane</keyword>
<evidence type="ECO:0000313" key="2">
    <source>
        <dbReference type="EMBL" id="KRN27049.1"/>
    </source>
</evidence>
<protein>
    <recommendedName>
        <fullName evidence="4">Glycosyltransferase RgtA/B/C/D-like domain-containing protein</fullName>
    </recommendedName>
</protein>
<feature type="transmembrane region" description="Helical" evidence="1">
    <location>
        <begin position="136"/>
        <end position="155"/>
    </location>
</feature>
<evidence type="ECO:0000313" key="3">
    <source>
        <dbReference type="Proteomes" id="UP000051442"/>
    </source>
</evidence>
<keyword evidence="1" id="KW-0812">Transmembrane</keyword>